<evidence type="ECO:0000256" key="1">
    <source>
        <dbReference type="ARBA" id="ARBA00022723"/>
    </source>
</evidence>
<dbReference type="PROSITE" id="PS00518">
    <property type="entry name" value="ZF_RING_1"/>
    <property type="match status" value="1"/>
</dbReference>
<evidence type="ECO:0000256" key="2">
    <source>
        <dbReference type="ARBA" id="ARBA00022771"/>
    </source>
</evidence>
<keyword evidence="2" id="KW-0863">Zinc-finger</keyword>
<feature type="compositionally biased region" description="Basic and acidic residues" evidence="4">
    <location>
        <begin position="138"/>
        <end position="147"/>
    </location>
</feature>
<protein>
    <recommendedName>
        <fullName evidence="7">RING-type domain-containing protein</fullName>
    </recommendedName>
</protein>
<gene>
    <name evidence="5" type="ORF">MYCGRDRAFT_93483</name>
</gene>
<sequence>MDDRSLGPSDTELELEYEYKLQLWRHKARQLEHEEQGMRLEYEKARLARNRKGKRSVRSSSQGVEQGPGEKRTKRDTQDQITVGAKTVKVVDLSESHSPAAANSWEDRDMGFEDNEGAGGVLSDGAGDEELEDGSAAEQRHHGRFDDESGEEPMEEAQQSEEEESEEDGTEEKKVDDFPGMPTPAEWNPATRNRAPRNLQFKSINETFPTVCLMPNERLAELRCMECSGNMINRGGRKQALRPGASLLRHLKGAHGDKYKNSLTEYEVAYRSVVKWLGPAETAAVENEQKEGFFVEQIMVTKTITPEQAPAVDNGCCSCLRDPCEPQITSCSHIYCEQCVKILQDQAKRCGLDHPTCLKCGELFLSVTPLSDSASDKQQGSKSNYHAASAEDADEEEEEDVKPIIRLILRPSSSRPLQDLDRRHD</sequence>
<keyword evidence="6" id="KW-1185">Reference proteome</keyword>
<organism evidence="5 6">
    <name type="scientific">Zymoseptoria tritici (strain CBS 115943 / IPO323)</name>
    <name type="common">Speckled leaf blotch fungus</name>
    <name type="synonym">Septoria tritici</name>
    <dbReference type="NCBI Taxonomy" id="336722"/>
    <lineage>
        <taxon>Eukaryota</taxon>
        <taxon>Fungi</taxon>
        <taxon>Dikarya</taxon>
        <taxon>Ascomycota</taxon>
        <taxon>Pezizomycotina</taxon>
        <taxon>Dothideomycetes</taxon>
        <taxon>Dothideomycetidae</taxon>
        <taxon>Mycosphaerellales</taxon>
        <taxon>Mycosphaerellaceae</taxon>
        <taxon>Zymoseptoria</taxon>
    </lineage>
</organism>
<reference evidence="5 6" key="1">
    <citation type="journal article" date="2011" name="PLoS Genet.">
        <title>Finished genome of the fungal wheat pathogen Mycosphaerella graminicola reveals dispensome structure, chromosome plasticity, and stealth pathogenesis.</title>
        <authorList>
            <person name="Goodwin S.B."/>
            <person name="Ben M'barek S."/>
            <person name="Dhillon B."/>
            <person name="Wittenberg A.H.J."/>
            <person name="Crane C.F."/>
            <person name="Hane J.K."/>
            <person name="Foster A.J."/>
            <person name="Van der Lee T.A.J."/>
            <person name="Grimwood J."/>
            <person name="Aerts A."/>
            <person name="Antoniw J."/>
            <person name="Bailey A."/>
            <person name="Bluhm B."/>
            <person name="Bowler J."/>
            <person name="Bristow J."/>
            <person name="van der Burgt A."/>
            <person name="Canto-Canche B."/>
            <person name="Churchill A.C.L."/>
            <person name="Conde-Ferraez L."/>
            <person name="Cools H.J."/>
            <person name="Coutinho P.M."/>
            <person name="Csukai M."/>
            <person name="Dehal P."/>
            <person name="De Wit P."/>
            <person name="Donzelli B."/>
            <person name="van de Geest H.C."/>
            <person name="van Ham R.C.H.J."/>
            <person name="Hammond-Kosack K.E."/>
            <person name="Henrissat B."/>
            <person name="Kilian A."/>
            <person name="Kobayashi A.K."/>
            <person name="Koopmann E."/>
            <person name="Kourmpetis Y."/>
            <person name="Kuzniar A."/>
            <person name="Lindquist E."/>
            <person name="Lombard V."/>
            <person name="Maliepaard C."/>
            <person name="Martins N."/>
            <person name="Mehrabi R."/>
            <person name="Nap J.P.H."/>
            <person name="Ponomarenko A."/>
            <person name="Rudd J.J."/>
            <person name="Salamov A."/>
            <person name="Schmutz J."/>
            <person name="Schouten H.J."/>
            <person name="Shapiro H."/>
            <person name="Stergiopoulos I."/>
            <person name="Torriani S.F.F."/>
            <person name="Tu H."/>
            <person name="de Vries R.P."/>
            <person name="Waalwijk C."/>
            <person name="Ware S.B."/>
            <person name="Wiebenga A."/>
            <person name="Zwiers L.-H."/>
            <person name="Oliver R.P."/>
            <person name="Grigoriev I.V."/>
            <person name="Kema G.H.J."/>
        </authorList>
    </citation>
    <scope>NUCLEOTIDE SEQUENCE [LARGE SCALE GENOMIC DNA]</scope>
    <source>
        <strain evidence="6">CBS 115943 / IPO323</strain>
    </source>
</reference>
<feature type="compositionally biased region" description="Acidic residues" evidence="4">
    <location>
        <begin position="391"/>
        <end position="400"/>
    </location>
</feature>
<feature type="compositionally biased region" description="Polar residues" evidence="4">
    <location>
        <begin position="372"/>
        <end position="386"/>
    </location>
</feature>
<feature type="region of interest" description="Disordered" evidence="4">
    <location>
        <begin position="32"/>
        <end position="191"/>
    </location>
</feature>
<feature type="compositionally biased region" description="Basic and acidic residues" evidence="4">
    <location>
        <begin position="32"/>
        <end position="46"/>
    </location>
</feature>
<dbReference type="VEuPathDB" id="FungiDB:ZTRI_5.709"/>
<dbReference type="InterPro" id="IPR017907">
    <property type="entry name" value="Znf_RING_CS"/>
</dbReference>
<dbReference type="SUPFAM" id="SSF57850">
    <property type="entry name" value="RING/U-box"/>
    <property type="match status" value="1"/>
</dbReference>
<dbReference type="KEGG" id="ztr:MYCGRDRAFT_93483"/>
<keyword evidence="1" id="KW-0479">Metal-binding</keyword>
<dbReference type="HOGENOM" id="CLU_645926_0_0_1"/>
<dbReference type="GeneID" id="13394118"/>
<dbReference type="RefSeq" id="XP_003852475.1">
    <property type="nucleotide sequence ID" value="XM_003852427.1"/>
</dbReference>
<keyword evidence="3" id="KW-0862">Zinc</keyword>
<dbReference type="EMBL" id="CM001200">
    <property type="protein sequence ID" value="EGP87451.1"/>
    <property type="molecule type" value="Genomic_DNA"/>
</dbReference>
<feature type="compositionally biased region" description="Basic residues" evidence="4">
    <location>
        <begin position="47"/>
        <end position="57"/>
    </location>
</feature>
<name>F9XC64_ZYMTI</name>
<accession>F9XC64</accession>
<feature type="region of interest" description="Disordered" evidence="4">
    <location>
        <begin position="372"/>
        <end position="408"/>
    </location>
</feature>
<evidence type="ECO:0008006" key="7">
    <source>
        <dbReference type="Google" id="ProtNLM"/>
    </source>
</evidence>
<evidence type="ECO:0000313" key="6">
    <source>
        <dbReference type="Proteomes" id="UP000008062"/>
    </source>
</evidence>
<dbReference type="GO" id="GO:0008270">
    <property type="term" value="F:zinc ion binding"/>
    <property type="evidence" value="ECO:0007669"/>
    <property type="project" value="UniProtKB-KW"/>
</dbReference>
<dbReference type="Proteomes" id="UP000008062">
    <property type="component" value="Chromosome 5"/>
</dbReference>
<dbReference type="AlphaFoldDB" id="F9XC64"/>
<feature type="compositionally biased region" description="Basic and acidic residues" evidence="4">
    <location>
        <begin position="68"/>
        <end position="78"/>
    </location>
</feature>
<feature type="compositionally biased region" description="Acidic residues" evidence="4">
    <location>
        <begin position="148"/>
        <end position="170"/>
    </location>
</feature>
<evidence type="ECO:0000313" key="5">
    <source>
        <dbReference type="EMBL" id="EGP87451.1"/>
    </source>
</evidence>
<evidence type="ECO:0000256" key="4">
    <source>
        <dbReference type="SAM" id="MobiDB-lite"/>
    </source>
</evidence>
<feature type="compositionally biased region" description="Acidic residues" evidence="4">
    <location>
        <begin position="126"/>
        <end position="135"/>
    </location>
</feature>
<proteinExistence type="predicted"/>
<evidence type="ECO:0000256" key="3">
    <source>
        <dbReference type="ARBA" id="ARBA00022833"/>
    </source>
</evidence>
<dbReference type="InParanoid" id="F9XC64"/>